<dbReference type="AlphaFoldDB" id="A0A3N4HW35"/>
<name>A0A3N4HW35_ASCIM</name>
<keyword evidence="3" id="KW-1185">Reference proteome</keyword>
<evidence type="ECO:0000313" key="3">
    <source>
        <dbReference type="Proteomes" id="UP000275078"/>
    </source>
</evidence>
<feature type="compositionally biased region" description="Polar residues" evidence="1">
    <location>
        <begin position="25"/>
        <end position="38"/>
    </location>
</feature>
<feature type="region of interest" description="Disordered" evidence="1">
    <location>
        <begin position="25"/>
        <end position="90"/>
    </location>
</feature>
<feature type="compositionally biased region" description="Basic and acidic residues" evidence="1">
    <location>
        <begin position="44"/>
        <end position="90"/>
    </location>
</feature>
<dbReference type="Proteomes" id="UP000275078">
    <property type="component" value="Unassembled WGS sequence"/>
</dbReference>
<dbReference type="EMBL" id="ML119751">
    <property type="protein sequence ID" value="RPA76070.1"/>
    <property type="molecule type" value="Genomic_DNA"/>
</dbReference>
<reference evidence="2 3" key="1">
    <citation type="journal article" date="2018" name="Nat. Ecol. Evol.">
        <title>Pezizomycetes genomes reveal the molecular basis of ectomycorrhizal truffle lifestyle.</title>
        <authorList>
            <person name="Murat C."/>
            <person name="Payen T."/>
            <person name="Noel B."/>
            <person name="Kuo A."/>
            <person name="Morin E."/>
            <person name="Chen J."/>
            <person name="Kohler A."/>
            <person name="Krizsan K."/>
            <person name="Balestrini R."/>
            <person name="Da Silva C."/>
            <person name="Montanini B."/>
            <person name="Hainaut M."/>
            <person name="Levati E."/>
            <person name="Barry K.W."/>
            <person name="Belfiori B."/>
            <person name="Cichocki N."/>
            <person name="Clum A."/>
            <person name="Dockter R.B."/>
            <person name="Fauchery L."/>
            <person name="Guy J."/>
            <person name="Iotti M."/>
            <person name="Le Tacon F."/>
            <person name="Lindquist E.A."/>
            <person name="Lipzen A."/>
            <person name="Malagnac F."/>
            <person name="Mello A."/>
            <person name="Molinier V."/>
            <person name="Miyauchi S."/>
            <person name="Poulain J."/>
            <person name="Riccioni C."/>
            <person name="Rubini A."/>
            <person name="Sitrit Y."/>
            <person name="Splivallo R."/>
            <person name="Traeger S."/>
            <person name="Wang M."/>
            <person name="Zifcakova L."/>
            <person name="Wipf D."/>
            <person name="Zambonelli A."/>
            <person name="Paolocci F."/>
            <person name="Nowrousian M."/>
            <person name="Ottonello S."/>
            <person name="Baldrian P."/>
            <person name="Spatafora J.W."/>
            <person name="Henrissat B."/>
            <person name="Nagy L.G."/>
            <person name="Aury J.M."/>
            <person name="Wincker P."/>
            <person name="Grigoriev I.V."/>
            <person name="Bonfante P."/>
            <person name="Martin F.M."/>
        </authorList>
    </citation>
    <scope>NUCLEOTIDE SEQUENCE [LARGE SCALE GENOMIC DNA]</scope>
    <source>
        <strain evidence="2 3">RN42</strain>
    </source>
</reference>
<evidence type="ECO:0000256" key="1">
    <source>
        <dbReference type="SAM" id="MobiDB-lite"/>
    </source>
</evidence>
<sequence>MANAGLCNGSIKVLRPFYTPSLSPNICNNASFDSTTKSDGLKNPNDENKQDMKVGNLRELRTIGETPPDERNKLGLSGARDEPESDGQRYQRQLEDIQMHITSKCARLSEEDMEEQIKSFEQLVTDVLSGPNGNLRADFTGFNLLNSWRETIGKLIRGEDGEREKKYLIRKRAITEEVYSKFQDAHLNSSFFNVGAHLLAPLKPSGDGCPDTAI</sequence>
<accession>A0A3N4HW35</accession>
<protein>
    <submittedName>
        <fullName evidence="2">Uncharacterized protein</fullName>
    </submittedName>
</protein>
<proteinExistence type="predicted"/>
<gene>
    <name evidence="2" type="ORF">BJ508DRAFT_331465</name>
</gene>
<evidence type="ECO:0000313" key="2">
    <source>
        <dbReference type="EMBL" id="RPA76070.1"/>
    </source>
</evidence>
<organism evidence="2 3">
    <name type="scientific">Ascobolus immersus RN42</name>
    <dbReference type="NCBI Taxonomy" id="1160509"/>
    <lineage>
        <taxon>Eukaryota</taxon>
        <taxon>Fungi</taxon>
        <taxon>Dikarya</taxon>
        <taxon>Ascomycota</taxon>
        <taxon>Pezizomycotina</taxon>
        <taxon>Pezizomycetes</taxon>
        <taxon>Pezizales</taxon>
        <taxon>Ascobolaceae</taxon>
        <taxon>Ascobolus</taxon>
    </lineage>
</organism>